<dbReference type="PANTHER" id="PTHR30472">
    <property type="entry name" value="FERRIC ENTEROBACTIN TRANSPORT SYSTEM PERMEASE PROTEIN"/>
    <property type="match status" value="1"/>
</dbReference>
<dbReference type="RefSeq" id="WP_107727808.1">
    <property type="nucleotide sequence ID" value="NZ_PZZP01000002.1"/>
</dbReference>
<dbReference type="InterPro" id="IPR037294">
    <property type="entry name" value="ABC_BtuC-like"/>
</dbReference>
<dbReference type="CDD" id="cd06550">
    <property type="entry name" value="TM_ABC_iron-siderophores_like"/>
    <property type="match status" value="1"/>
</dbReference>
<organism evidence="9 10">
    <name type="scientific">Desmospora activa DSM 45169</name>
    <dbReference type="NCBI Taxonomy" id="1121389"/>
    <lineage>
        <taxon>Bacteria</taxon>
        <taxon>Bacillati</taxon>
        <taxon>Bacillota</taxon>
        <taxon>Bacilli</taxon>
        <taxon>Bacillales</taxon>
        <taxon>Thermoactinomycetaceae</taxon>
        <taxon>Desmospora</taxon>
    </lineage>
</organism>
<evidence type="ECO:0000313" key="10">
    <source>
        <dbReference type="Proteomes" id="UP000241639"/>
    </source>
</evidence>
<protein>
    <submittedName>
        <fullName evidence="9">Iron complex transport system permease protein</fullName>
    </submittedName>
</protein>
<comment type="similarity">
    <text evidence="2">Belongs to the binding-protein-dependent transport system permease family. FecCD subfamily.</text>
</comment>
<gene>
    <name evidence="9" type="ORF">C8J48_2791</name>
</gene>
<evidence type="ECO:0000256" key="6">
    <source>
        <dbReference type="ARBA" id="ARBA00022989"/>
    </source>
</evidence>
<feature type="transmembrane region" description="Helical" evidence="8">
    <location>
        <begin position="210"/>
        <end position="231"/>
    </location>
</feature>
<dbReference type="Pfam" id="PF01032">
    <property type="entry name" value="FecCD"/>
    <property type="match status" value="1"/>
</dbReference>
<reference evidence="9 10" key="1">
    <citation type="submission" date="2018-04" db="EMBL/GenBank/DDBJ databases">
        <title>Genomic Encyclopedia of Archaeal and Bacterial Type Strains, Phase II (KMG-II): from individual species to whole genera.</title>
        <authorList>
            <person name="Goeker M."/>
        </authorList>
    </citation>
    <scope>NUCLEOTIDE SEQUENCE [LARGE SCALE GENOMIC DNA]</scope>
    <source>
        <strain evidence="9 10">DSM 45169</strain>
    </source>
</reference>
<dbReference type="FunFam" id="1.10.3470.10:FF:000001">
    <property type="entry name" value="Vitamin B12 ABC transporter permease BtuC"/>
    <property type="match status" value="1"/>
</dbReference>
<sequence>MKHSITIRIPPTVSFLLDRRAPLVWMALLIANIVLFTLSLGSGEVKIPPLDVWLALFGQGSSADQMIIHSLRLPRLITACLVGIAMGVAGALFQGVMRNPLASPDIIGVSGGASVAAVAFLVFGANAGIAWLPIASFVGGAAAAALIYVLAWKDGVSPLRLVLIGIGIQTAAQGLTTLLLILSPIHTTSQAMVWLTGSVYASSWTTVHNLLPWLLIGLPIAIFLVVPLNLLQLGDSIAIGLGGAVQINRLAIILTGVALAAVAVAMAGPIGFVGLMAPHIARMLTGPAFGGVLPAAALTGSLLVITADWVARVAFSPLDLPAGLFTAVLGAPFLLFLLLRSDRHSI</sequence>
<dbReference type="OrthoDB" id="9811721at2"/>
<dbReference type="EMBL" id="PZZP01000002">
    <property type="protein sequence ID" value="PTM56469.1"/>
    <property type="molecule type" value="Genomic_DNA"/>
</dbReference>
<evidence type="ECO:0000256" key="3">
    <source>
        <dbReference type="ARBA" id="ARBA00022448"/>
    </source>
</evidence>
<evidence type="ECO:0000256" key="2">
    <source>
        <dbReference type="ARBA" id="ARBA00007935"/>
    </source>
</evidence>
<evidence type="ECO:0000256" key="7">
    <source>
        <dbReference type="ARBA" id="ARBA00023136"/>
    </source>
</evidence>
<feature type="transmembrane region" description="Helical" evidence="8">
    <location>
        <begin position="21"/>
        <end position="41"/>
    </location>
</feature>
<keyword evidence="5 8" id="KW-0812">Transmembrane</keyword>
<keyword evidence="10" id="KW-1185">Reference proteome</keyword>
<dbReference type="GO" id="GO:0033214">
    <property type="term" value="P:siderophore-iron import into cell"/>
    <property type="evidence" value="ECO:0007669"/>
    <property type="project" value="TreeGrafter"/>
</dbReference>
<dbReference type="InterPro" id="IPR000522">
    <property type="entry name" value="ABC_transptr_permease_BtuC"/>
</dbReference>
<comment type="subcellular location">
    <subcellularLocation>
        <location evidence="1">Cell membrane</location>
        <topology evidence="1">Multi-pass membrane protein</topology>
    </subcellularLocation>
</comment>
<evidence type="ECO:0000256" key="5">
    <source>
        <dbReference type="ARBA" id="ARBA00022692"/>
    </source>
</evidence>
<evidence type="ECO:0000313" key="9">
    <source>
        <dbReference type="EMBL" id="PTM56469.1"/>
    </source>
</evidence>
<keyword evidence="7 8" id="KW-0472">Membrane</keyword>
<feature type="transmembrane region" description="Helical" evidence="8">
    <location>
        <begin position="322"/>
        <end position="339"/>
    </location>
</feature>
<dbReference type="Proteomes" id="UP000241639">
    <property type="component" value="Unassembled WGS sequence"/>
</dbReference>
<feature type="transmembrane region" description="Helical" evidence="8">
    <location>
        <begin position="161"/>
        <end position="185"/>
    </location>
</feature>
<feature type="transmembrane region" description="Helical" evidence="8">
    <location>
        <begin position="76"/>
        <end position="93"/>
    </location>
</feature>
<feature type="transmembrane region" description="Helical" evidence="8">
    <location>
        <begin position="129"/>
        <end position="149"/>
    </location>
</feature>
<dbReference type="PANTHER" id="PTHR30472:SF24">
    <property type="entry name" value="FERRIC ENTEROBACTIN TRANSPORT SYSTEM PERMEASE PROTEIN FEPG"/>
    <property type="match status" value="1"/>
</dbReference>
<accession>A0A2T4Z3K5</accession>
<dbReference type="Gene3D" id="1.10.3470.10">
    <property type="entry name" value="ABC transporter involved in vitamin B12 uptake, BtuC"/>
    <property type="match status" value="1"/>
</dbReference>
<dbReference type="GO" id="GO:0005886">
    <property type="term" value="C:plasma membrane"/>
    <property type="evidence" value="ECO:0007669"/>
    <property type="project" value="UniProtKB-SubCell"/>
</dbReference>
<keyword evidence="6 8" id="KW-1133">Transmembrane helix</keyword>
<evidence type="ECO:0000256" key="1">
    <source>
        <dbReference type="ARBA" id="ARBA00004651"/>
    </source>
</evidence>
<name>A0A2T4Z3K5_9BACL</name>
<feature type="transmembrane region" description="Helical" evidence="8">
    <location>
        <begin position="105"/>
        <end position="123"/>
    </location>
</feature>
<proteinExistence type="inferred from homology"/>
<dbReference type="AlphaFoldDB" id="A0A2T4Z3K5"/>
<evidence type="ECO:0000256" key="8">
    <source>
        <dbReference type="SAM" id="Phobius"/>
    </source>
</evidence>
<comment type="caution">
    <text evidence="9">The sequence shown here is derived from an EMBL/GenBank/DDBJ whole genome shotgun (WGS) entry which is preliminary data.</text>
</comment>
<evidence type="ECO:0000256" key="4">
    <source>
        <dbReference type="ARBA" id="ARBA00022475"/>
    </source>
</evidence>
<dbReference type="GO" id="GO:0022857">
    <property type="term" value="F:transmembrane transporter activity"/>
    <property type="evidence" value="ECO:0007669"/>
    <property type="project" value="InterPro"/>
</dbReference>
<feature type="transmembrane region" description="Helical" evidence="8">
    <location>
        <begin position="288"/>
        <end position="310"/>
    </location>
</feature>
<keyword evidence="3" id="KW-0813">Transport</keyword>
<feature type="transmembrane region" description="Helical" evidence="8">
    <location>
        <begin position="252"/>
        <end position="276"/>
    </location>
</feature>
<dbReference type="SUPFAM" id="SSF81345">
    <property type="entry name" value="ABC transporter involved in vitamin B12 uptake, BtuC"/>
    <property type="match status" value="1"/>
</dbReference>
<keyword evidence="4" id="KW-1003">Cell membrane</keyword>